<reference evidence="2" key="1">
    <citation type="submission" date="2019-11" db="EMBL/GenBank/DDBJ databases">
        <authorList>
            <person name="Kojima H."/>
        </authorList>
    </citation>
    <scope>NUCLEOTIDE SEQUENCE</scope>
    <source>
        <strain evidence="2">H1576</strain>
    </source>
</reference>
<feature type="chain" id="PRO_5037767300" evidence="1">
    <location>
        <begin position="27"/>
        <end position="180"/>
    </location>
</feature>
<proteinExistence type="predicted"/>
<dbReference type="KEGG" id="saqt:GJV85_08385"/>
<reference evidence="2" key="2">
    <citation type="submission" date="2021-04" db="EMBL/GenBank/DDBJ databases">
        <title>Isolation and characterization of a novel species of the genus Sulfurimonas.</title>
        <authorList>
            <person name="Fukui M."/>
        </authorList>
    </citation>
    <scope>NUCLEOTIDE SEQUENCE</scope>
    <source>
        <strain evidence="2">H1576</strain>
    </source>
</reference>
<evidence type="ECO:0000313" key="3">
    <source>
        <dbReference type="Proteomes" id="UP000671852"/>
    </source>
</evidence>
<dbReference type="EMBL" id="CP046072">
    <property type="protein sequence ID" value="QSZ42128.1"/>
    <property type="molecule type" value="Genomic_DNA"/>
</dbReference>
<keyword evidence="1" id="KW-0732">Signal</keyword>
<accession>A0A975GD96</accession>
<dbReference type="InterPro" id="IPR006513">
    <property type="entry name" value="YtfJ_HI0045"/>
</dbReference>
<keyword evidence="3" id="KW-1185">Reference proteome</keyword>
<organism evidence="2 3">
    <name type="scientific">Sulfurimonas aquatica</name>
    <dbReference type="NCBI Taxonomy" id="2672570"/>
    <lineage>
        <taxon>Bacteria</taxon>
        <taxon>Pseudomonadati</taxon>
        <taxon>Campylobacterota</taxon>
        <taxon>Epsilonproteobacteria</taxon>
        <taxon>Campylobacterales</taxon>
        <taxon>Sulfurimonadaceae</taxon>
        <taxon>Sulfurimonas</taxon>
    </lineage>
</organism>
<gene>
    <name evidence="2" type="ORF">GJV85_08385</name>
</gene>
<evidence type="ECO:0000256" key="1">
    <source>
        <dbReference type="SAM" id="SignalP"/>
    </source>
</evidence>
<dbReference type="AlphaFoldDB" id="A0A975GD96"/>
<dbReference type="Pfam" id="PF09695">
    <property type="entry name" value="YtfJ_HI0045"/>
    <property type="match status" value="1"/>
</dbReference>
<evidence type="ECO:0000313" key="2">
    <source>
        <dbReference type="EMBL" id="QSZ42128.1"/>
    </source>
</evidence>
<protein>
    <submittedName>
        <fullName evidence="2">Transcriptional regulator</fullName>
    </submittedName>
</protein>
<feature type="signal peptide" evidence="1">
    <location>
        <begin position="1"/>
        <end position="26"/>
    </location>
</feature>
<sequence>MEQTMKLNKVLTGLLLGSLISLNLNAVTIGQTPKLVSISDDNGGLVEDGSVWSSSIITDKVYVMFYVDPDEKDVNEHFSQALKAKEYDKSRFGSMAIINLAATWKPNFVIEKILKGKQEEFPRTIYVKDKSSVLVKEWELADDASNILLFASDGKLLFYKSGKMQEDDMNKVFKLIEDNI</sequence>
<dbReference type="Proteomes" id="UP000671852">
    <property type="component" value="Chromosome"/>
</dbReference>
<name>A0A975GD96_9BACT</name>